<keyword evidence="6" id="KW-0906">Nuclear pore complex</keyword>
<dbReference type="GO" id="GO:0015031">
    <property type="term" value="P:protein transport"/>
    <property type="evidence" value="ECO:0007669"/>
    <property type="project" value="UniProtKB-KW"/>
</dbReference>
<feature type="compositionally biased region" description="Basic residues" evidence="8">
    <location>
        <begin position="525"/>
        <end position="534"/>
    </location>
</feature>
<dbReference type="InterPro" id="IPR024882">
    <property type="entry name" value="NUP58/p45/49"/>
</dbReference>
<feature type="region of interest" description="Disordered" evidence="8">
    <location>
        <begin position="511"/>
        <end position="534"/>
    </location>
</feature>
<evidence type="ECO:0000256" key="2">
    <source>
        <dbReference type="ARBA" id="ARBA00022448"/>
    </source>
</evidence>
<dbReference type="AlphaFoldDB" id="A0ABD3G520"/>
<dbReference type="Gene3D" id="6.10.140.1350">
    <property type="match status" value="1"/>
</dbReference>
<keyword evidence="5" id="KW-0811">Translocation</keyword>
<dbReference type="GO" id="GO:0051028">
    <property type="term" value="P:mRNA transport"/>
    <property type="evidence" value="ECO:0007669"/>
    <property type="project" value="UniProtKB-KW"/>
</dbReference>
<dbReference type="PANTHER" id="PTHR13437:SF2">
    <property type="entry name" value="NUCLEOPORIN P58_P45"/>
    <property type="match status" value="1"/>
</dbReference>
<reference evidence="9 10" key="1">
    <citation type="submission" date="2024-09" db="EMBL/GenBank/DDBJ databases">
        <title>Genome sequencing and assembly of Phytophthora oleae, isolate VK10A, causative agent of rot of olive drupes.</title>
        <authorList>
            <person name="Conti Taguali S."/>
            <person name="Riolo M."/>
            <person name="La Spada F."/>
            <person name="Cacciola S.O."/>
            <person name="Dionisio G."/>
        </authorList>
    </citation>
    <scope>NUCLEOTIDE SEQUENCE [LARGE SCALE GENOMIC DNA]</scope>
    <source>
        <strain evidence="9 10">VK10A</strain>
    </source>
</reference>
<evidence type="ECO:0000313" key="9">
    <source>
        <dbReference type="EMBL" id="KAL3673100.1"/>
    </source>
</evidence>
<evidence type="ECO:0000256" key="3">
    <source>
        <dbReference type="ARBA" id="ARBA00022816"/>
    </source>
</evidence>
<evidence type="ECO:0000256" key="4">
    <source>
        <dbReference type="ARBA" id="ARBA00022927"/>
    </source>
</evidence>
<keyword evidence="3" id="KW-0509">mRNA transport</keyword>
<comment type="caution">
    <text evidence="9">The sequence shown here is derived from an EMBL/GenBank/DDBJ whole genome shotgun (WGS) entry which is preliminary data.</text>
</comment>
<evidence type="ECO:0000256" key="1">
    <source>
        <dbReference type="ARBA" id="ARBA00004567"/>
    </source>
</evidence>
<gene>
    <name evidence="9" type="ORF">V7S43_002395</name>
</gene>
<evidence type="ECO:0000256" key="7">
    <source>
        <dbReference type="ARBA" id="ARBA00023242"/>
    </source>
</evidence>
<proteinExistence type="predicted"/>
<keyword evidence="10" id="KW-1185">Reference proteome</keyword>
<keyword evidence="7" id="KW-0539">Nucleus</keyword>
<evidence type="ECO:0000256" key="8">
    <source>
        <dbReference type="SAM" id="MobiDB-lite"/>
    </source>
</evidence>
<dbReference type="EMBL" id="JBIMZQ010000003">
    <property type="protein sequence ID" value="KAL3673100.1"/>
    <property type="molecule type" value="Genomic_DNA"/>
</dbReference>
<sequence length="534" mass="54802">MAFSFGATAAAPSASSGFGFSAAPAAPSGFNFGATSAAPTGFSFGGTSAAPAASSGFGFGATPAAPASSGGFSFGGAAAAPAASSGFSFGGNTATPTAPSGFNFGAKLATPSTGFGFGAAAAPAAPTTSLFGAGTPAASGFGFGATATQPTTGFGGFGLGVNAAQPAAAQPTGPPITLETAFEALPEDVKKNMTQFHAFLKEQDQSDAFLKTVSPRQMEMLRENMAKLEQEVLARRNRQDRQAAAVQHVRQDVRQLLHQVDAATLTRRSLDSSNGGTPNMYHVMRRVEMPSPYYWELLDHYEQKMAAIKSQIEDVEAQFKPLYEGRAGSATGAPAPAQLQQILLAQNAALMQAAARVAEVHEKAEEMRQLFLVKMQEDLVRHGENPAAFQNPFDKRKKSSEADKRQAIDKIRFRTSVAPTIVTPQPAPAAPTAISAFGFGTAAPATAPTSGFSFGSTAASAPAKTVSFNLTSSTATSVASPATTTSITATPLTTGGGFTAPIVATSGFASSFQPAQDKPAVGSKRNGRAQKMRK</sequence>
<evidence type="ECO:0000256" key="5">
    <source>
        <dbReference type="ARBA" id="ARBA00023010"/>
    </source>
</evidence>
<dbReference type="GO" id="GO:0005643">
    <property type="term" value="C:nuclear pore"/>
    <property type="evidence" value="ECO:0007669"/>
    <property type="project" value="UniProtKB-SubCell"/>
</dbReference>
<keyword evidence="2" id="KW-0813">Transport</keyword>
<name>A0ABD3G520_9STRA</name>
<evidence type="ECO:0000313" key="10">
    <source>
        <dbReference type="Proteomes" id="UP001632037"/>
    </source>
</evidence>
<accession>A0ABD3G520</accession>
<organism evidence="9 10">
    <name type="scientific">Phytophthora oleae</name>
    <dbReference type="NCBI Taxonomy" id="2107226"/>
    <lineage>
        <taxon>Eukaryota</taxon>
        <taxon>Sar</taxon>
        <taxon>Stramenopiles</taxon>
        <taxon>Oomycota</taxon>
        <taxon>Peronosporomycetes</taxon>
        <taxon>Peronosporales</taxon>
        <taxon>Peronosporaceae</taxon>
        <taxon>Phytophthora</taxon>
    </lineage>
</organism>
<evidence type="ECO:0000256" key="6">
    <source>
        <dbReference type="ARBA" id="ARBA00023132"/>
    </source>
</evidence>
<evidence type="ECO:0008006" key="11">
    <source>
        <dbReference type="Google" id="ProtNLM"/>
    </source>
</evidence>
<dbReference type="PANTHER" id="PTHR13437">
    <property type="entry name" value="NUCLEOPORIN P58/P45 NUCLEOPORIN-LIKE PROTEIN 1"/>
    <property type="match status" value="1"/>
</dbReference>
<dbReference type="Proteomes" id="UP001632037">
    <property type="component" value="Unassembled WGS sequence"/>
</dbReference>
<comment type="subcellular location">
    <subcellularLocation>
        <location evidence="1">Nucleus</location>
        <location evidence="1">Nuclear pore complex</location>
    </subcellularLocation>
</comment>
<keyword evidence="4" id="KW-0653">Protein transport</keyword>
<protein>
    <recommendedName>
        <fullName evidence="11">Nucleoporin Nup54 alpha-helical domain-containing protein</fullName>
    </recommendedName>
</protein>